<keyword evidence="1" id="KW-0812">Transmembrane</keyword>
<dbReference type="Proteomes" id="UP000228987">
    <property type="component" value="Unassembled WGS sequence"/>
</dbReference>
<evidence type="ECO:0000256" key="1">
    <source>
        <dbReference type="SAM" id="Phobius"/>
    </source>
</evidence>
<feature type="transmembrane region" description="Helical" evidence="1">
    <location>
        <begin position="230"/>
        <end position="250"/>
    </location>
</feature>
<keyword evidence="1" id="KW-1133">Transmembrane helix</keyword>
<protein>
    <submittedName>
        <fullName evidence="2">Uncharacterized protein</fullName>
    </submittedName>
</protein>
<reference evidence="3" key="1">
    <citation type="submission" date="2017-08" db="EMBL/GenBank/DDBJ databases">
        <title>A dynamic microbial community with high functional redundancy inhabits the cold, oxic subseafloor aquifer.</title>
        <authorList>
            <person name="Tully B.J."/>
            <person name="Wheat C.G."/>
            <person name="Glazer B.T."/>
            <person name="Huber J.A."/>
        </authorList>
    </citation>
    <scope>NUCLEOTIDE SEQUENCE [LARGE SCALE GENOMIC DNA]</scope>
</reference>
<dbReference type="EMBL" id="NVWI01000001">
    <property type="protein sequence ID" value="PCJ43495.1"/>
    <property type="molecule type" value="Genomic_DNA"/>
</dbReference>
<sequence>MTNAQRQPVIDLGEGLSGLLKYDSSTIYSREEWGSKLTFHDYQEDFERLFGLVRIFLDLPYELLPDAQLNQIIQVVTAASAHLASIDAFDSSIANNPQQTITALGNQVKIHADAVTVQMAQWISYLAYQKGDVSSNISSLESAIGQGEKLVAEAKGRIEKEEGEIKRIVQQAQDFAGDKGVTIFTQQFDTEAGNNKTEAKNWLKATVGVFTLTTFTLSIFMYQLTGVSNWYEWLSRAALIGVLITAGAWCSKNYRILRHQEAVNRHKANGLKSFLLFRDAADNDEATRNAVLMETTRSIFATPDSGFVQQGNNAQASEIRILDGARAAVAATKTSRSVE</sequence>
<organism evidence="2 3">
    <name type="scientific">SAR86 cluster bacterium</name>
    <dbReference type="NCBI Taxonomy" id="2030880"/>
    <lineage>
        <taxon>Bacteria</taxon>
        <taxon>Pseudomonadati</taxon>
        <taxon>Pseudomonadota</taxon>
        <taxon>Gammaproteobacteria</taxon>
        <taxon>SAR86 cluster</taxon>
    </lineage>
</organism>
<evidence type="ECO:0000313" key="2">
    <source>
        <dbReference type="EMBL" id="PCJ43495.1"/>
    </source>
</evidence>
<gene>
    <name evidence="2" type="ORF">COA71_01075</name>
</gene>
<accession>A0A2A5CJ12</accession>
<name>A0A2A5CJ12_9GAMM</name>
<dbReference type="AlphaFoldDB" id="A0A2A5CJ12"/>
<evidence type="ECO:0000313" key="3">
    <source>
        <dbReference type="Proteomes" id="UP000228987"/>
    </source>
</evidence>
<feature type="transmembrane region" description="Helical" evidence="1">
    <location>
        <begin position="202"/>
        <end position="224"/>
    </location>
</feature>
<comment type="caution">
    <text evidence="2">The sequence shown here is derived from an EMBL/GenBank/DDBJ whole genome shotgun (WGS) entry which is preliminary data.</text>
</comment>
<proteinExistence type="predicted"/>
<keyword evidence="1" id="KW-0472">Membrane</keyword>